<evidence type="ECO:0000256" key="1">
    <source>
        <dbReference type="SAM" id="Phobius"/>
    </source>
</evidence>
<name>A0ABV7YZ12_9BACT</name>
<feature type="transmembrane region" description="Helical" evidence="1">
    <location>
        <begin position="6"/>
        <end position="22"/>
    </location>
</feature>
<dbReference type="RefSeq" id="WP_379839435.1">
    <property type="nucleotide sequence ID" value="NZ_JBHRYQ010000001.1"/>
</dbReference>
<dbReference type="EMBL" id="JBHRYQ010000001">
    <property type="protein sequence ID" value="MFC3812553.1"/>
    <property type="molecule type" value="Genomic_DNA"/>
</dbReference>
<keyword evidence="3" id="KW-1185">Reference proteome</keyword>
<proteinExistence type="predicted"/>
<keyword evidence="1" id="KW-0812">Transmembrane</keyword>
<accession>A0ABV7YZ12</accession>
<evidence type="ECO:0000313" key="2">
    <source>
        <dbReference type="EMBL" id="MFC3812553.1"/>
    </source>
</evidence>
<evidence type="ECO:0008006" key="4">
    <source>
        <dbReference type="Google" id="ProtNLM"/>
    </source>
</evidence>
<reference evidence="3" key="1">
    <citation type="journal article" date="2019" name="Int. J. Syst. Evol. Microbiol.">
        <title>The Global Catalogue of Microorganisms (GCM) 10K type strain sequencing project: providing services to taxonomists for standard genome sequencing and annotation.</title>
        <authorList>
            <consortium name="The Broad Institute Genomics Platform"/>
            <consortium name="The Broad Institute Genome Sequencing Center for Infectious Disease"/>
            <person name="Wu L."/>
            <person name="Ma J."/>
        </authorList>
    </citation>
    <scope>NUCLEOTIDE SEQUENCE [LARGE SCALE GENOMIC DNA]</scope>
    <source>
        <strain evidence="3">CECT 7956</strain>
    </source>
</reference>
<protein>
    <recommendedName>
        <fullName evidence="4">DUF4230 domain-containing protein</fullName>
    </recommendedName>
</protein>
<keyword evidence="1" id="KW-1133">Transmembrane helix</keyword>
<sequence>MQQKILNVFYSCIFILLGSLIFQKIENWKQVEADKKELFSQNALFLLKAPDSLSTKIVDFSLENKLLINDFKSKVIDGGYREKWYAFKVDFDKKNVSVYDKTVNVPIEYWVDYPGDRYVSICMKLSQFIIIYKDSINYQREGGIEHNLAFLETELLGFYNTEFINNRYFMNTIIRFENEVDSEFLENVILKMSSFYLKKVGTIIKEETGKNISDLSKSELMRHKIKFPYAISIEFGEFNTIPPPPPVELN</sequence>
<keyword evidence="1" id="KW-0472">Membrane</keyword>
<evidence type="ECO:0000313" key="3">
    <source>
        <dbReference type="Proteomes" id="UP001595616"/>
    </source>
</evidence>
<comment type="caution">
    <text evidence="2">The sequence shown here is derived from an EMBL/GenBank/DDBJ whole genome shotgun (WGS) entry which is preliminary data.</text>
</comment>
<organism evidence="2 3">
    <name type="scientific">Lacihabitans lacunae</name>
    <dbReference type="NCBI Taxonomy" id="1028214"/>
    <lineage>
        <taxon>Bacteria</taxon>
        <taxon>Pseudomonadati</taxon>
        <taxon>Bacteroidota</taxon>
        <taxon>Cytophagia</taxon>
        <taxon>Cytophagales</taxon>
        <taxon>Leadbetterellaceae</taxon>
        <taxon>Lacihabitans</taxon>
    </lineage>
</organism>
<gene>
    <name evidence="2" type="ORF">ACFOOI_17970</name>
</gene>
<dbReference type="Proteomes" id="UP001595616">
    <property type="component" value="Unassembled WGS sequence"/>
</dbReference>